<evidence type="ECO:0000313" key="4">
    <source>
        <dbReference type="Proteomes" id="UP000177369"/>
    </source>
</evidence>
<dbReference type="CDD" id="cd05233">
    <property type="entry name" value="SDR_c"/>
    <property type="match status" value="1"/>
</dbReference>
<evidence type="ECO:0000256" key="1">
    <source>
        <dbReference type="ARBA" id="ARBA00006484"/>
    </source>
</evidence>
<evidence type="ECO:0000313" key="3">
    <source>
        <dbReference type="EMBL" id="OGD87557.1"/>
    </source>
</evidence>
<name>A0A1F5G6S0_9BACT</name>
<dbReference type="PRINTS" id="PR00080">
    <property type="entry name" value="SDRFAMILY"/>
</dbReference>
<dbReference type="InterPro" id="IPR002347">
    <property type="entry name" value="SDR_fam"/>
</dbReference>
<protein>
    <submittedName>
        <fullName evidence="3">Uncharacterized protein</fullName>
    </submittedName>
</protein>
<dbReference type="Gene3D" id="3.40.50.720">
    <property type="entry name" value="NAD(P)-binding Rossmann-like Domain"/>
    <property type="match status" value="1"/>
</dbReference>
<dbReference type="GO" id="GO:0016491">
    <property type="term" value="F:oxidoreductase activity"/>
    <property type="evidence" value="ECO:0007669"/>
    <property type="project" value="UniProtKB-KW"/>
</dbReference>
<dbReference type="PANTHER" id="PTHR43639">
    <property type="entry name" value="OXIDOREDUCTASE, SHORT-CHAIN DEHYDROGENASE/REDUCTASE FAMILY (AFU_ORTHOLOGUE AFUA_5G02870)"/>
    <property type="match status" value="1"/>
</dbReference>
<reference evidence="3 4" key="1">
    <citation type="journal article" date="2016" name="Nat. Commun.">
        <title>Thousands of microbial genomes shed light on interconnected biogeochemical processes in an aquifer system.</title>
        <authorList>
            <person name="Anantharaman K."/>
            <person name="Brown C.T."/>
            <person name="Hug L.A."/>
            <person name="Sharon I."/>
            <person name="Castelle C.J."/>
            <person name="Probst A.J."/>
            <person name="Thomas B.C."/>
            <person name="Singh A."/>
            <person name="Wilkins M.J."/>
            <person name="Karaoz U."/>
            <person name="Brodie E.L."/>
            <person name="Williams K.H."/>
            <person name="Hubbard S.S."/>
            <person name="Banfield J.F."/>
        </authorList>
    </citation>
    <scope>NUCLEOTIDE SEQUENCE [LARGE SCALE GENOMIC DNA]</scope>
</reference>
<keyword evidence="2" id="KW-0560">Oxidoreductase</keyword>
<comment type="similarity">
    <text evidence="1">Belongs to the short-chain dehydrogenases/reductases (SDR) family.</text>
</comment>
<dbReference type="STRING" id="1797714.A3D04_04720"/>
<gene>
    <name evidence="3" type="ORF">A3D04_04720</name>
</gene>
<dbReference type="InterPro" id="IPR036291">
    <property type="entry name" value="NAD(P)-bd_dom_sf"/>
</dbReference>
<dbReference type="EMBL" id="MFBD01000046">
    <property type="protein sequence ID" value="OGD87557.1"/>
    <property type="molecule type" value="Genomic_DNA"/>
</dbReference>
<dbReference type="PRINTS" id="PR00081">
    <property type="entry name" value="GDHRDH"/>
</dbReference>
<dbReference type="PANTHER" id="PTHR43639:SF1">
    <property type="entry name" value="SHORT-CHAIN DEHYDROGENASE_REDUCTASE FAMILY PROTEIN"/>
    <property type="match status" value="1"/>
</dbReference>
<sequence>MRKVAVVTGAAKGLGRDISLYFAKEGYEVVAHYNKSKIEAESLLKKLKEHSPASSIIQADLKSEKEAEQMFKKIYKKYKFVDVLVNNVGNFLYKKLETTTTKEFKDVLESNVYCTLFCSRQVLPFMRKKRGGHIINIGAAGADRFILRENVIPYFMAKNGVYLLTKAMAREEGRYGIHINMVSPASMKTDIFKGKDFPMGREVKYADVVGAIGFLLSKRAYYINGANIEVSGGFIPGAGE</sequence>
<proteinExistence type="inferred from homology"/>
<dbReference type="AlphaFoldDB" id="A0A1F5G6S0"/>
<accession>A0A1F5G6S0</accession>
<comment type="caution">
    <text evidence="3">The sequence shown here is derived from an EMBL/GenBank/DDBJ whole genome shotgun (WGS) entry which is preliminary data.</text>
</comment>
<dbReference type="SUPFAM" id="SSF51735">
    <property type="entry name" value="NAD(P)-binding Rossmann-fold domains"/>
    <property type="match status" value="1"/>
</dbReference>
<dbReference type="Pfam" id="PF13561">
    <property type="entry name" value="adh_short_C2"/>
    <property type="match status" value="1"/>
</dbReference>
<evidence type="ECO:0000256" key="2">
    <source>
        <dbReference type="ARBA" id="ARBA00023002"/>
    </source>
</evidence>
<organism evidence="3 4">
    <name type="scientific">Candidatus Curtissbacteria bacterium RIFCSPHIGHO2_02_FULL_40_16b</name>
    <dbReference type="NCBI Taxonomy" id="1797714"/>
    <lineage>
        <taxon>Bacteria</taxon>
        <taxon>Candidatus Curtissiibacteriota</taxon>
    </lineage>
</organism>
<dbReference type="Proteomes" id="UP000177369">
    <property type="component" value="Unassembled WGS sequence"/>
</dbReference>